<name>A0A7H4N6V1_9ENTR</name>
<sequence length="97" mass="11265">MALISPIATRFFNSELRYSYGAPEGRGKAEVALMHKQLRFRNLDSIEDASADFHYYMHDQEWHENSVVAELFDQKAKTLPLSLQFYYQPASLMSSTR</sequence>
<dbReference type="EMBL" id="UGMS01000001">
    <property type="protein sequence ID" value="STV79608.1"/>
    <property type="molecule type" value="Genomic_DNA"/>
</dbReference>
<reference evidence="1 2" key="1">
    <citation type="submission" date="2018-06" db="EMBL/GenBank/DDBJ databases">
        <authorList>
            <consortium name="Pathogen Informatics"/>
            <person name="Doyle S."/>
        </authorList>
    </citation>
    <scope>NUCLEOTIDE SEQUENCE [LARGE SCALE GENOMIC DNA]</scope>
    <source>
        <strain evidence="1 2">NCTC11685</strain>
    </source>
</reference>
<comment type="caution">
    <text evidence="1">The sequence shown here is derived from an EMBL/GenBank/DDBJ whole genome shotgun (WGS) entry which is preliminary data.</text>
</comment>
<evidence type="ECO:0000313" key="2">
    <source>
        <dbReference type="Proteomes" id="UP000254863"/>
    </source>
</evidence>
<gene>
    <name evidence="1" type="ORF">NCTC11685_02786</name>
</gene>
<organism evidence="1 2">
    <name type="scientific">Klebsiella michiganensis</name>
    <dbReference type="NCBI Taxonomy" id="1134687"/>
    <lineage>
        <taxon>Bacteria</taxon>
        <taxon>Pseudomonadati</taxon>
        <taxon>Pseudomonadota</taxon>
        <taxon>Gammaproteobacteria</taxon>
        <taxon>Enterobacterales</taxon>
        <taxon>Enterobacteriaceae</taxon>
        <taxon>Klebsiella/Raoultella group</taxon>
        <taxon>Klebsiella</taxon>
    </lineage>
</organism>
<dbReference type="AlphaFoldDB" id="A0A7H4N6V1"/>
<proteinExistence type="predicted"/>
<evidence type="ECO:0000313" key="1">
    <source>
        <dbReference type="EMBL" id="STV79608.1"/>
    </source>
</evidence>
<protein>
    <submittedName>
        <fullName evidence="1">Capsular polysaccharide synthesis enzyme CpsB</fullName>
    </submittedName>
</protein>
<dbReference type="Proteomes" id="UP000254863">
    <property type="component" value="Unassembled WGS sequence"/>
</dbReference>
<accession>A0A7H4N6V1</accession>